<gene>
    <name evidence="1" type="ORF">E2C01_023911</name>
</gene>
<dbReference type="EMBL" id="VSRR010002291">
    <property type="protein sequence ID" value="MPC30643.1"/>
    <property type="molecule type" value="Genomic_DNA"/>
</dbReference>
<dbReference type="AlphaFoldDB" id="A0A5B7ECG4"/>
<evidence type="ECO:0000313" key="2">
    <source>
        <dbReference type="Proteomes" id="UP000324222"/>
    </source>
</evidence>
<reference evidence="1 2" key="1">
    <citation type="submission" date="2019-05" db="EMBL/GenBank/DDBJ databases">
        <title>Another draft genome of Portunus trituberculatus and its Hox gene families provides insights of decapod evolution.</title>
        <authorList>
            <person name="Jeong J.-H."/>
            <person name="Song I."/>
            <person name="Kim S."/>
            <person name="Choi T."/>
            <person name="Kim D."/>
            <person name="Ryu S."/>
            <person name="Kim W."/>
        </authorList>
    </citation>
    <scope>NUCLEOTIDE SEQUENCE [LARGE SCALE GENOMIC DNA]</scope>
    <source>
        <tissue evidence="1">Muscle</tissue>
    </source>
</reference>
<name>A0A5B7ECG4_PORTR</name>
<accession>A0A5B7ECG4</accession>
<evidence type="ECO:0000313" key="1">
    <source>
        <dbReference type="EMBL" id="MPC30643.1"/>
    </source>
</evidence>
<comment type="caution">
    <text evidence="1">The sequence shown here is derived from an EMBL/GenBank/DDBJ whole genome shotgun (WGS) entry which is preliminary data.</text>
</comment>
<sequence>MPTRLGKCTSSEQPRLLPLFLLASFSAVFIYREMFTAAAPERQHVPYFPSLCGVVTPSRGGAVRGGVGVTVAARTAGRRAHL</sequence>
<protein>
    <submittedName>
        <fullName evidence="1">Uncharacterized protein</fullName>
    </submittedName>
</protein>
<keyword evidence="2" id="KW-1185">Reference proteome</keyword>
<organism evidence="1 2">
    <name type="scientific">Portunus trituberculatus</name>
    <name type="common">Swimming crab</name>
    <name type="synonym">Neptunus trituberculatus</name>
    <dbReference type="NCBI Taxonomy" id="210409"/>
    <lineage>
        <taxon>Eukaryota</taxon>
        <taxon>Metazoa</taxon>
        <taxon>Ecdysozoa</taxon>
        <taxon>Arthropoda</taxon>
        <taxon>Crustacea</taxon>
        <taxon>Multicrustacea</taxon>
        <taxon>Malacostraca</taxon>
        <taxon>Eumalacostraca</taxon>
        <taxon>Eucarida</taxon>
        <taxon>Decapoda</taxon>
        <taxon>Pleocyemata</taxon>
        <taxon>Brachyura</taxon>
        <taxon>Eubrachyura</taxon>
        <taxon>Portunoidea</taxon>
        <taxon>Portunidae</taxon>
        <taxon>Portuninae</taxon>
        <taxon>Portunus</taxon>
    </lineage>
</organism>
<dbReference type="Proteomes" id="UP000324222">
    <property type="component" value="Unassembled WGS sequence"/>
</dbReference>
<proteinExistence type="predicted"/>